<evidence type="ECO:0000313" key="2">
    <source>
        <dbReference type="Proteomes" id="UP000016922"/>
    </source>
</evidence>
<name>S3CIF2_GLAL2</name>
<protein>
    <recommendedName>
        <fullName evidence="3">F-box domain-containing protein</fullName>
    </recommendedName>
</protein>
<evidence type="ECO:0000313" key="1">
    <source>
        <dbReference type="EMBL" id="EPE26257.1"/>
    </source>
</evidence>
<proteinExistence type="predicted"/>
<dbReference type="GeneID" id="19461227"/>
<organism evidence="1 2">
    <name type="scientific">Glarea lozoyensis (strain ATCC 20868 / MF5171)</name>
    <dbReference type="NCBI Taxonomy" id="1116229"/>
    <lineage>
        <taxon>Eukaryota</taxon>
        <taxon>Fungi</taxon>
        <taxon>Dikarya</taxon>
        <taxon>Ascomycota</taxon>
        <taxon>Pezizomycotina</taxon>
        <taxon>Leotiomycetes</taxon>
        <taxon>Helotiales</taxon>
        <taxon>Helotiaceae</taxon>
        <taxon>Glarea</taxon>
    </lineage>
</organism>
<dbReference type="AlphaFoldDB" id="S3CIF2"/>
<dbReference type="HOGENOM" id="CLU_1390372_0_0_1"/>
<dbReference type="EMBL" id="KE145371">
    <property type="protein sequence ID" value="EPE26257.1"/>
    <property type="molecule type" value="Genomic_DNA"/>
</dbReference>
<dbReference type="OrthoDB" id="3465269at2759"/>
<gene>
    <name evidence="1" type="ORF">GLAREA_02169</name>
</gene>
<dbReference type="CDD" id="cd09917">
    <property type="entry name" value="F-box_SF"/>
    <property type="match status" value="1"/>
</dbReference>
<dbReference type="Proteomes" id="UP000016922">
    <property type="component" value="Unassembled WGS sequence"/>
</dbReference>
<dbReference type="KEGG" id="glz:GLAREA_02169"/>
<reference evidence="1 2" key="1">
    <citation type="journal article" date="2013" name="BMC Genomics">
        <title>Genomics-driven discovery of the pneumocandin biosynthetic gene cluster in the fungus Glarea lozoyensis.</title>
        <authorList>
            <person name="Chen L."/>
            <person name="Yue Q."/>
            <person name="Zhang X."/>
            <person name="Xiang M."/>
            <person name="Wang C."/>
            <person name="Li S."/>
            <person name="Che Y."/>
            <person name="Ortiz-Lopez F.J."/>
            <person name="Bills G.F."/>
            <person name="Liu X."/>
            <person name="An Z."/>
        </authorList>
    </citation>
    <scope>NUCLEOTIDE SEQUENCE [LARGE SCALE GENOMIC DNA]</scope>
    <source>
        <strain evidence="2">ATCC 20868 / MF5171</strain>
    </source>
</reference>
<evidence type="ECO:0008006" key="3">
    <source>
        <dbReference type="Google" id="ProtNLM"/>
    </source>
</evidence>
<dbReference type="RefSeq" id="XP_008087576.1">
    <property type="nucleotide sequence ID" value="XM_008089385.1"/>
</dbReference>
<keyword evidence="2" id="KW-1185">Reference proteome</keyword>
<accession>S3CIF2</accession>
<sequence length="202" mass="22707">MEVTAGHTQNESQPEMALADQHVVDANCTATTISPPTEDIITGIIPEILLHIFEAGDLDASHCLGLTCKKMYKIGKKHRTILEENRVKEEGYGVLKPRLPPRFTFGIDDDELKPGWQVDDQLQGPFDKKSQLPALLKEWIGPNHVYDPDFMKTFVRKESFAIAKLGYMLAVTVSMVRLMDEEEIELRARQAADVSVGNELEE</sequence>